<name>A0A0N8KQ33_9EURY</name>
<evidence type="ECO:0000259" key="2">
    <source>
        <dbReference type="Pfam" id="PF00535"/>
    </source>
</evidence>
<dbReference type="Pfam" id="PF00535">
    <property type="entry name" value="Glycos_transf_2"/>
    <property type="match status" value="1"/>
</dbReference>
<dbReference type="AlphaFoldDB" id="A0A0N8KQ33"/>
<dbReference type="Proteomes" id="UP000050360">
    <property type="component" value="Unassembled WGS sequence"/>
</dbReference>
<evidence type="ECO:0000313" key="4">
    <source>
        <dbReference type="Proteomes" id="UP000050360"/>
    </source>
</evidence>
<evidence type="ECO:0000313" key="3">
    <source>
        <dbReference type="EMBL" id="KPQ41018.1"/>
    </source>
</evidence>
<gene>
    <name evidence="3" type="primary">icaA_4</name>
    <name evidence="3" type="ORF">MPEBLZ_04442</name>
</gene>
<dbReference type="InterPro" id="IPR050834">
    <property type="entry name" value="Glycosyltransf_2"/>
</dbReference>
<dbReference type="PANTHER" id="PTHR43685">
    <property type="entry name" value="GLYCOSYLTRANSFERASE"/>
    <property type="match status" value="1"/>
</dbReference>
<dbReference type="InterPro" id="IPR029044">
    <property type="entry name" value="Nucleotide-diphossugar_trans"/>
</dbReference>
<sequence length="324" mass="38018">MKVSIIICTKDRPLDLMICLKSIFAQSVKPGEIIIIDSSNSEEKINHLKEFIRENKIIKHYAVKAGLTRARNIGIEKSIGEIIIFLDDDVILDDDYVNHILKIFDAYENVGLVTGNMIQADMATRTFSKLINNSFIKEIRNVFFFLFFLHRYGNGYFLPSGLPRYIACEKKIKMIECVQGANMAFRRNVLDEFHFDEHFKGYSFMEDCDISYRVSRKYKVIFTPFAELIHKISPVSRDSERYRAEMLLENHFYLFQKNFPQTLLKRFAFWISIIGLFLMATLRLSSNEFRGYFCACIEIFKKKRKNKHKIICHVETMVVEGEKV</sequence>
<organism evidence="3 4">
    <name type="scientific">Candidatus Methanoperedens nitratireducens</name>
    <dbReference type="NCBI Taxonomy" id="1392998"/>
    <lineage>
        <taxon>Archaea</taxon>
        <taxon>Methanobacteriati</taxon>
        <taxon>Methanobacteriota</taxon>
        <taxon>Stenosarchaea group</taxon>
        <taxon>Methanomicrobia</taxon>
        <taxon>Methanosarcinales</taxon>
        <taxon>ANME-2 cluster</taxon>
        <taxon>Candidatus Methanoperedentaceae</taxon>
        <taxon>Candidatus Methanoperedens</taxon>
    </lineage>
</organism>
<dbReference type="InterPro" id="IPR001173">
    <property type="entry name" value="Glyco_trans_2-like"/>
</dbReference>
<keyword evidence="1" id="KW-0472">Membrane</keyword>
<dbReference type="EMBL" id="LKCM01000462">
    <property type="protein sequence ID" value="KPQ41018.1"/>
    <property type="molecule type" value="Genomic_DNA"/>
</dbReference>
<evidence type="ECO:0000256" key="1">
    <source>
        <dbReference type="SAM" id="Phobius"/>
    </source>
</evidence>
<keyword evidence="3" id="KW-0808">Transferase</keyword>
<protein>
    <submittedName>
        <fullName evidence="3">Glucosaminyltransferase</fullName>
    </submittedName>
</protein>
<comment type="caution">
    <text evidence="3">The sequence shown here is derived from an EMBL/GenBank/DDBJ whole genome shotgun (WGS) entry which is preliminary data.</text>
</comment>
<dbReference type="Gene3D" id="3.90.550.10">
    <property type="entry name" value="Spore Coat Polysaccharide Biosynthesis Protein SpsA, Chain A"/>
    <property type="match status" value="1"/>
</dbReference>
<dbReference type="SUPFAM" id="SSF53448">
    <property type="entry name" value="Nucleotide-diphospho-sugar transferases"/>
    <property type="match status" value="1"/>
</dbReference>
<feature type="transmembrane region" description="Helical" evidence="1">
    <location>
        <begin position="267"/>
        <end position="284"/>
    </location>
</feature>
<reference evidence="3 4" key="1">
    <citation type="submission" date="2015-09" db="EMBL/GenBank/DDBJ databases">
        <title>A metagenomics-based metabolic model of nitrate-dependent anaerobic oxidation of methane by Methanoperedens-like archaea.</title>
        <authorList>
            <person name="Arshad A."/>
            <person name="Speth D.R."/>
            <person name="De Graaf R.M."/>
            <person name="Op Den Camp H.J."/>
            <person name="Jetten M.S."/>
            <person name="Welte C.U."/>
        </authorList>
    </citation>
    <scope>NUCLEOTIDE SEQUENCE [LARGE SCALE GENOMIC DNA]</scope>
</reference>
<dbReference type="PANTHER" id="PTHR43685:SF2">
    <property type="entry name" value="GLYCOSYLTRANSFERASE 2-LIKE DOMAIN-CONTAINING PROTEIN"/>
    <property type="match status" value="1"/>
</dbReference>
<proteinExistence type="predicted"/>
<dbReference type="GO" id="GO:0016740">
    <property type="term" value="F:transferase activity"/>
    <property type="evidence" value="ECO:0007669"/>
    <property type="project" value="UniProtKB-KW"/>
</dbReference>
<feature type="domain" description="Glycosyltransferase 2-like" evidence="2">
    <location>
        <begin position="4"/>
        <end position="138"/>
    </location>
</feature>
<keyword evidence="1" id="KW-0812">Transmembrane</keyword>
<accession>A0A0N8KQ33</accession>
<keyword evidence="1" id="KW-1133">Transmembrane helix</keyword>